<dbReference type="Pfam" id="PF02223">
    <property type="entry name" value="Thymidylate_kin"/>
    <property type="match status" value="1"/>
</dbReference>
<dbReference type="PANTHER" id="PTHR10344:SF4">
    <property type="entry name" value="UMP-CMP KINASE 2, MITOCHONDRIAL"/>
    <property type="match status" value="1"/>
</dbReference>
<dbReference type="EMBL" id="JAYKYQ010000002">
    <property type="protein sequence ID" value="MEB3509600.1"/>
    <property type="molecule type" value="Genomic_DNA"/>
</dbReference>
<protein>
    <recommendedName>
        <fullName evidence="2">Thymidylate kinase</fullName>
    </recommendedName>
</protein>
<accession>A0ABU6AQ57</accession>
<evidence type="ECO:0000259" key="5">
    <source>
        <dbReference type="Pfam" id="PF02223"/>
    </source>
</evidence>
<comment type="caution">
    <text evidence="6">The sequence shown here is derived from an EMBL/GenBank/DDBJ whole genome shotgun (WGS) entry which is preliminary data.</text>
</comment>
<evidence type="ECO:0000313" key="7">
    <source>
        <dbReference type="Proteomes" id="UP001348098"/>
    </source>
</evidence>
<evidence type="ECO:0000256" key="1">
    <source>
        <dbReference type="ARBA" id="ARBA00009776"/>
    </source>
</evidence>
<dbReference type="SUPFAM" id="SSF52540">
    <property type="entry name" value="P-loop containing nucleoside triphosphate hydrolases"/>
    <property type="match status" value="1"/>
</dbReference>
<reference evidence="6 7" key="1">
    <citation type="submission" date="2023-12" db="EMBL/GenBank/DDBJ databases">
        <title>novel species in genus Nocarida.</title>
        <authorList>
            <person name="Li Z."/>
        </authorList>
    </citation>
    <scope>NUCLEOTIDE SEQUENCE [LARGE SCALE GENOMIC DNA]</scope>
    <source>
        <strain evidence="6 7">CDC186</strain>
    </source>
</reference>
<dbReference type="Gene3D" id="3.40.50.300">
    <property type="entry name" value="P-loop containing nucleotide triphosphate hydrolases"/>
    <property type="match status" value="1"/>
</dbReference>
<proteinExistence type="inferred from homology"/>
<sequence>MPQAQPSPTALGEFIRAHADTYRGIALACLVAGDRHHQLLSEIVPALEADMVVVCDRYLPSSLVLQTLDGVDPQLVWQLNRGVPEPDLAVVLHADVRTLAARLAVRGAHDRFERDSDSSSAQSERFHEVAAELADIGWPIAEFDCTHRRQSDTARAIGDLIMAHIQAPPRHRPGRSTS</sequence>
<name>A0ABU6AQ57_9NOCA</name>
<evidence type="ECO:0000313" key="6">
    <source>
        <dbReference type="EMBL" id="MEB3509600.1"/>
    </source>
</evidence>
<dbReference type="InterPro" id="IPR027417">
    <property type="entry name" value="P-loop_NTPase"/>
</dbReference>
<dbReference type="PANTHER" id="PTHR10344">
    <property type="entry name" value="THYMIDYLATE KINASE"/>
    <property type="match status" value="1"/>
</dbReference>
<organism evidence="6 7">
    <name type="scientific">Nocardia implantans</name>
    <dbReference type="NCBI Taxonomy" id="3108168"/>
    <lineage>
        <taxon>Bacteria</taxon>
        <taxon>Bacillati</taxon>
        <taxon>Actinomycetota</taxon>
        <taxon>Actinomycetes</taxon>
        <taxon>Mycobacteriales</taxon>
        <taxon>Nocardiaceae</taxon>
        <taxon>Nocardia</taxon>
    </lineage>
</organism>
<evidence type="ECO:0000256" key="2">
    <source>
        <dbReference type="ARBA" id="ARBA00017144"/>
    </source>
</evidence>
<evidence type="ECO:0000256" key="3">
    <source>
        <dbReference type="ARBA" id="ARBA00022741"/>
    </source>
</evidence>
<comment type="similarity">
    <text evidence="1">Belongs to the thymidylate kinase family.</text>
</comment>
<keyword evidence="3" id="KW-0547">Nucleotide-binding</keyword>
<dbReference type="Proteomes" id="UP001348098">
    <property type="component" value="Unassembled WGS sequence"/>
</dbReference>
<keyword evidence="7" id="KW-1185">Reference proteome</keyword>
<keyword evidence="4" id="KW-0067">ATP-binding</keyword>
<dbReference type="InterPro" id="IPR039430">
    <property type="entry name" value="Thymidylate_kin-like_dom"/>
</dbReference>
<dbReference type="RefSeq" id="WP_195077624.1">
    <property type="nucleotide sequence ID" value="NZ_JAYESH010000001.1"/>
</dbReference>
<feature type="domain" description="Thymidylate kinase-like" evidence="5">
    <location>
        <begin position="6"/>
        <end position="130"/>
    </location>
</feature>
<gene>
    <name evidence="6" type="ORF">U3653_06180</name>
</gene>
<evidence type="ECO:0000256" key="4">
    <source>
        <dbReference type="ARBA" id="ARBA00022840"/>
    </source>
</evidence>